<comment type="caution">
    <text evidence="1">The sequence shown here is derived from an EMBL/GenBank/DDBJ whole genome shotgun (WGS) entry which is preliminary data.</text>
</comment>
<protein>
    <submittedName>
        <fullName evidence="1">Uncharacterized protein</fullName>
    </submittedName>
</protein>
<accession>A0A6A9QYA2</accession>
<name>A0A6A9QYA2_SULME</name>
<gene>
    <name evidence="1" type="ORF">GC250_11235</name>
</gene>
<dbReference type="Proteomes" id="UP000470772">
    <property type="component" value="Unassembled WGS sequence"/>
</dbReference>
<evidence type="ECO:0000313" key="2">
    <source>
        <dbReference type="Proteomes" id="UP000470772"/>
    </source>
</evidence>
<organism evidence="1 2">
    <name type="scientific">Sulfuracidifex metallicus DSM 6482 = JCM 9184</name>
    <dbReference type="NCBI Taxonomy" id="523847"/>
    <lineage>
        <taxon>Archaea</taxon>
        <taxon>Thermoproteota</taxon>
        <taxon>Thermoprotei</taxon>
        <taxon>Sulfolobales</taxon>
        <taxon>Sulfolobaceae</taxon>
        <taxon>Sulfuracidifex</taxon>
    </lineage>
</organism>
<evidence type="ECO:0000313" key="1">
    <source>
        <dbReference type="EMBL" id="MUN29992.1"/>
    </source>
</evidence>
<reference evidence="1 2" key="1">
    <citation type="submission" date="2019-10" db="EMBL/GenBank/DDBJ databases">
        <title>Sequencing and Assembly of Multiple Reported Metal-Biooxidizing Members of the Extremely Thermoacidophilic Archaeal Family Sulfolobaceae.</title>
        <authorList>
            <person name="Counts J.A."/>
            <person name="Kelly R.M."/>
        </authorList>
    </citation>
    <scope>NUCLEOTIDE SEQUENCE [LARGE SCALE GENOMIC DNA]</scope>
    <source>
        <strain evidence="1 2">DSM 6482</strain>
    </source>
</reference>
<dbReference type="EMBL" id="WGGD01000005">
    <property type="protein sequence ID" value="MUN29992.1"/>
    <property type="molecule type" value="Genomic_DNA"/>
</dbReference>
<dbReference type="AlphaFoldDB" id="A0A6A9QYA2"/>
<proteinExistence type="predicted"/>
<sequence>MKVGNQLLSNFTANTKHYTPYTPTNKKSVDTLSTLLHYIPPIPLYTFVLRVKKLRYYLPIQNVSGR</sequence>
<keyword evidence="2" id="KW-1185">Reference proteome</keyword>